<dbReference type="OrthoDB" id="239573at2157"/>
<feature type="transmembrane region" description="Helical" evidence="1">
    <location>
        <begin position="84"/>
        <end position="106"/>
    </location>
</feature>
<evidence type="ECO:0000256" key="1">
    <source>
        <dbReference type="SAM" id="Phobius"/>
    </source>
</evidence>
<dbReference type="Proteomes" id="UP000037729">
    <property type="component" value="Unassembled WGS sequence"/>
</dbReference>
<feature type="transmembrane region" description="Helical" evidence="1">
    <location>
        <begin position="58"/>
        <end position="77"/>
    </location>
</feature>
<proteinExistence type="predicted"/>
<sequence length="152" mass="16434">MERTDHRSNSSVARMSSVPRQVYLVVLVPALFGMAHHVDHIVRGNHVGWPLTPEVNAFTFSLAVYPLLAFGLVLTVTGRVGLRYWLGFLTANSVLLTAVHLGPWAIEPPSDIITPYSEPLVGYGAFGLLLAFIGAVFIGAAYTAFLTVRGGQ</sequence>
<feature type="transmembrane region" description="Helical" evidence="1">
    <location>
        <begin position="126"/>
        <end position="148"/>
    </location>
</feature>
<dbReference type="STRING" id="1705562.AMS69_04455"/>
<reference evidence="2 3" key="1">
    <citation type="submission" date="2015-08" db="EMBL/GenBank/DDBJ databases">
        <title>Genomes of Isolates from Cabo Rojo, PR.</title>
        <authorList>
            <person name="Sanchez-Nieves R.L."/>
            <person name="Montalvo-Rodriguez R."/>
        </authorList>
    </citation>
    <scope>NUCLEOTIDE SEQUENCE [LARGE SCALE GENOMIC DNA]</scope>
    <source>
        <strain evidence="2 3">SL3</strain>
    </source>
</reference>
<protein>
    <submittedName>
        <fullName evidence="2">Uncharacterized protein</fullName>
    </submittedName>
</protein>
<dbReference type="PATRIC" id="fig|1705562.3.peg.1862"/>
<accession>A0A0M9AQ01</accession>
<keyword evidence="1" id="KW-1133">Transmembrane helix</keyword>
<keyword evidence="3" id="KW-1185">Reference proteome</keyword>
<keyword evidence="1" id="KW-0812">Transmembrane</keyword>
<name>A0A0M9AQ01_9EURY</name>
<gene>
    <name evidence="2" type="ORF">AMS69_04455</name>
</gene>
<organism evidence="2 3">
    <name type="scientific">Haloarcula rubripromontorii</name>
    <dbReference type="NCBI Taxonomy" id="1705562"/>
    <lineage>
        <taxon>Archaea</taxon>
        <taxon>Methanobacteriati</taxon>
        <taxon>Methanobacteriota</taxon>
        <taxon>Stenosarchaea group</taxon>
        <taxon>Halobacteria</taxon>
        <taxon>Halobacteriales</taxon>
        <taxon>Haloarculaceae</taxon>
        <taxon>Haloarcula</taxon>
    </lineage>
</organism>
<feature type="transmembrane region" description="Helical" evidence="1">
    <location>
        <begin position="21"/>
        <end position="38"/>
    </location>
</feature>
<comment type="caution">
    <text evidence="2">The sequence shown here is derived from an EMBL/GenBank/DDBJ whole genome shotgun (WGS) entry which is preliminary data.</text>
</comment>
<keyword evidence="1" id="KW-0472">Membrane</keyword>
<dbReference type="EMBL" id="LIUF01000001">
    <property type="protein sequence ID" value="KOX95111.1"/>
    <property type="molecule type" value="Genomic_DNA"/>
</dbReference>
<dbReference type="AlphaFoldDB" id="A0A0M9AQ01"/>
<evidence type="ECO:0000313" key="3">
    <source>
        <dbReference type="Proteomes" id="UP000037729"/>
    </source>
</evidence>
<evidence type="ECO:0000313" key="2">
    <source>
        <dbReference type="EMBL" id="KOX95111.1"/>
    </source>
</evidence>